<evidence type="ECO:0000256" key="14">
    <source>
        <dbReference type="SAM" id="MobiDB-lite"/>
    </source>
</evidence>
<gene>
    <name evidence="16" type="ORF">CVLEPA_LOCUS9926</name>
</gene>
<evidence type="ECO:0000256" key="2">
    <source>
        <dbReference type="ARBA" id="ARBA00022443"/>
    </source>
</evidence>
<evidence type="ECO:0000256" key="11">
    <source>
        <dbReference type="ARBA" id="ARBA00034535"/>
    </source>
</evidence>
<dbReference type="PROSITE" id="PS50002">
    <property type="entry name" value="SH3"/>
    <property type="match status" value="1"/>
</dbReference>
<evidence type="ECO:0000256" key="10">
    <source>
        <dbReference type="ARBA" id="ARBA00029693"/>
    </source>
</evidence>
<organism evidence="16 17">
    <name type="scientific">Clavelina lepadiformis</name>
    <name type="common">Light-bulb sea squirt</name>
    <name type="synonym">Ascidia lepadiformis</name>
    <dbReference type="NCBI Taxonomy" id="159417"/>
    <lineage>
        <taxon>Eukaryota</taxon>
        <taxon>Metazoa</taxon>
        <taxon>Chordata</taxon>
        <taxon>Tunicata</taxon>
        <taxon>Ascidiacea</taxon>
        <taxon>Aplousobranchia</taxon>
        <taxon>Clavelinidae</taxon>
        <taxon>Clavelina</taxon>
    </lineage>
</organism>
<evidence type="ECO:0000256" key="12">
    <source>
        <dbReference type="ARBA" id="ARBA00046271"/>
    </source>
</evidence>
<keyword evidence="3" id="KW-0813">Transport</keyword>
<evidence type="ECO:0000313" key="17">
    <source>
        <dbReference type="Proteomes" id="UP001642483"/>
    </source>
</evidence>
<keyword evidence="5" id="KW-0653">Protein transport</keyword>
<accession>A0ABP0FML5</accession>
<evidence type="ECO:0000256" key="6">
    <source>
        <dbReference type="ARBA" id="ARBA00022989"/>
    </source>
</evidence>
<feature type="domain" description="SH3" evidence="15">
    <location>
        <begin position="256"/>
        <end position="320"/>
    </location>
</feature>
<keyword evidence="8" id="KW-0472">Membrane</keyword>
<evidence type="ECO:0000256" key="5">
    <source>
        <dbReference type="ARBA" id="ARBA00022927"/>
    </source>
</evidence>
<dbReference type="Proteomes" id="UP001642483">
    <property type="component" value="Unassembled WGS sequence"/>
</dbReference>
<evidence type="ECO:0000256" key="4">
    <source>
        <dbReference type="ARBA" id="ARBA00022692"/>
    </source>
</evidence>
<keyword evidence="17" id="KW-1185">Reference proteome</keyword>
<reference evidence="16 17" key="1">
    <citation type="submission" date="2024-02" db="EMBL/GenBank/DDBJ databases">
        <authorList>
            <person name="Daric V."/>
            <person name="Darras S."/>
        </authorList>
    </citation>
    <scope>NUCLEOTIDE SEQUENCE [LARGE SCALE GENOMIC DNA]</scope>
</reference>
<dbReference type="PANTHER" id="PTHR19332">
    <property type="entry name" value="PEROXISOMAL MEMBRANE PROTEIN PEX13"/>
    <property type="match status" value="1"/>
</dbReference>
<dbReference type="PANTHER" id="PTHR19332:SF1">
    <property type="entry name" value="PEROXISOMAL MEMBRANE PROTEIN PEX13"/>
    <property type="match status" value="1"/>
</dbReference>
<keyword evidence="9" id="KW-0576">Peroxisome</keyword>
<evidence type="ECO:0000256" key="3">
    <source>
        <dbReference type="ARBA" id="ARBA00022448"/>
    </source>
</evidence>
<dbReference type="InterPro" id="IPR001452">
    <property type="entry name" value="SH3_domain"/>
</dbReference>
<proteinExistence type="inferred from homology"/>
<dbReference type="SUPFAM" id="SSF50044">
    <property type="entry name" value="SH3-domain"/>
    <property type="match status" value="1"/>
</dbReference>
<dbReference type="InterPro" id="IPR036028">
    <property type="entry name" value="SH3-like_dom_sf"/>
</dbReference>
<evidence type="ECO:0000256" key="8">
    <source>
        <dbReference type="ARBA" id="ARBA00023136"/>
    </source>
</evidence>
<protein>
    <recommendedName>
        <fullName evidence="11">Peroxisomal membrane protein PEX13</fullName>
    </recommendedName>
    <alternativeName>
        <fullName evidence="10">Peroxin-13</fullName>
    </alternativeName>
</protein>
<keyword evidence="6" id="KW-1133">Transmembrane helix</keyword>
<keyword evidence="2 13" id="KW-0728">SH3 domain</keyword>
<evidence type="ECO:0000256" key="9">
    <source>
        <dbReference type="ARBA" id="ARBA00023140"/>
    </source>
</evidence>
<evidence type="ECO:0000256" key="1">
    <source>
        <dbReference type="ARBA" id="ARBA00006033"/>
    </source>
</evidence>
<keyword evidence="7" id="KW-0811">Translocation</keyword>
<dbReference type="SMART" id="SM00326">
    <property type="entry name" value="SH3"/>
    <property type="match status" value="1"/>
</dbReference>
<dbReference type="InterPro" id="IPR007223">
    <property type="entry name" value="Peroxin-13_N"/>
</dbReference>
<evidence type="ECO:0000259" key="15">
    <source>
        <dbReference type="PROSITE" id="PS50002"/>
    </source>
</evidence>
<evidence type="ECO:0000256" key="13">
    <source>
        <dbReference type="PROSITE-ProRule" id="PRU00192"/>
    </source>
</evidence>
<dbReference type="Gene3D" id="2.30.30.40">
    <property type="entry name" value="SH3 Domains"/>
    <property type="match status" value="1"/>
</dbReference>
<dbReference type="EMBL" id="CAWYQH010000068">
    <property type="protein sequence ID" value="CAK8679672.1"/>
    <property type="molecule type" value="Genomic_DNA"/>
</dbReference>
<comment type="caution">
    <text evidence="16">The sequence shown here is derived from an EMBL/GenBank/DDBJ whole genome shotgun (WGS) entry which is preliminary data.</text>
</comment>
<name>A0ABP0FML5_CLALP</name>
<dbReference type="InterPro" id="IPR035463">
    <property type="entry name" value="Pex13"/>
</dbReference>
<feature type="compositionally biased region" description="Polar residues" evidence="14">
    <location>
        <begin position="15"/>
        <end position="27"/>
    </location>
</feature>
<dbReference type="CDD" id="cd11864">
    <property type="entry name" value="SH3_PEX13_eumet"/>
    <property type="match status" value="1"/>
</dbReference>
<evidence type="ECO:0000313" key="16">
    <source>
        <dbReference type="EMBL" id="CAK8679672.1"/>
    </source>
</evidence>
<feature type="region of interest" description="Disordered" evidence="14">
    <location>
        <begin position="1"/>
        <end position="54"/>
    </location>
</feature>
<comment type="subcellular location">
    <subcellularLocation>
        <location evidence="12">Peroxisome membrane</location>
    </subcellularLocation>
</comment>
<comment type="similarity">
    <text evidence="1">Belongs to the peroxin-13 family.</text>
</comment>
<keyword evidence="4" id="KW-0812">Transmembrane</keyword>
<dbReference type="Pfam" id="PF14604">
    <property type="entry name" value="SH3_9"/>
    <property type="match status" value="1"/>
</dbReference>
<dbReference type="Pfam" id="PF04088">
    <property type="entry name" value="Peroxin-13_N"/>
    <property type="match status" value="1"/>
</dbReference>
<sequence length="357" mass="38827">MSSSGAPPKPWEINRGQSPGNYSNLRSSAEMEETRTAPPVPTRPSQQQRASSPLYRPGYGGLGYGGYGGTYGIGGYGGMYGGGMYGSSGMYGSPYRNYSSLNNAGSFTQQAEESTRQAFQSVESIVRAFSSVSAMLESTFGAVYSSFRAVLDVADHFSRVKATFTDILSSIAVFRLFRYLYRRAMAALGVHPCDEAWESIKPTSAAAKPSTPSEKKSWPIMLFVAVVLGGPYLIWKLLKGMSSQKPDASTWMNGDGDHVIARAEFDFQSENDEELSFRAGDRLILAPRDQQPHVRGWLLGTADGKKPGYVPANHVKVLGLRRGRSQAQLPSTNQTTATDESDAWKDIHGNVRSLDGK</sequence>
<evidence type="ECO:0000256" key="7">
    <source>
        <dbReference type="ARBA" id="ARBA00023010"/>
    </source>
</evidence>